<dbReference type="Proteomes" id="UP000237105">
    <property type="component" value="Unassembled WGS sequence"/>
</dbReference>
<reference evidence="2" key="1">
    <citation type="submission" date="2016-06" db="EMBL/GenBank/DDBJ databases">
        <title>Parallel loss of symbiosis genes in relatives of nitrogen-fixing non-legume Parasponia.</title>
        <authorList>
            <person name="Van Velzen R."/>
            <person name="Holmer R."/>
            <person name="Bu F."/>
            <person name="Rutten L."/>
            <person name="Van Zeijl A."/>
            <person name="Liu W."/>
            <person name="Santuari L."/>
            <person name="Cao Q."/>
            <person name="Sharma T."/>
            <person name="Shen D."/>
            <person name="Roswanjaya Y."/>
            <person name="Wardhani T."/>
            <person name="Kalhor M.S."/>
            <person name="Jansen J."/>
            <person name="Van den Hoogen J."/>
            <person name="Gungor B."/>
            <person name="Hartog M."/>
            <person name="Hontelez J."/>
            <person name="Verver J."/>
            <person name="Yang W.-C."/>
            <person name="Schijlen E."/>
            <person name="Repin R."/>
            <person name="Schilthuizen M."/>
            <person name="Schranz E."/>
            <person name="Heidstra R."/>
            <person name="Miyata K."/>
            <person name="Fedorova E."/>
            <person name="Kohlen W."/>
            <person name="Bisseling T."/>
            <person name="Smit S."/>
            <person name="Geurts R."/>
        </authorList>
    </citation>
    <scope>NUCLEOTIDE SEQUENCE [LARGE SCALE GENOMIC DNA]</scope>
    <source>
        <strain evidence="2">cv. WU1-14</strain>
    </source>
</reference>
<dbReference type="AlphaFoldDB" id="A0A2P5AN96"/>
<evidence type="ECO:0000313" key="1">
    <source>
        <dbReference type="EMBL" id="PON38025.1"/>
    </source>
</evidence>
<sequence>CVGFRQSTKRSRGVLDIITPHHSLPFLQPIGTREEAADGSQWPVKNSPQEVMSLLICFKIKWIVVS</sequence>
<name>A0A2P5AN96_PARAD</name>
<gene>
    <name evidence="1" type="ORF">PanWU01x14_315690</name>
</gene>
<dbReference type="EMBL" id="JXTB01000508">
    <property type="protein sequence ID" value="PON38025.1"/>
    <property type="molecule type" value="Genomic_DNA"/>
</dbReference>
<comment type="caution">
    <text evidence="1">The sequence shown here is derived from an EMBL/GenBank/DDBJ whole genome shotgun (WGS) entry which is preliminary data.</text>
</comment>
<feature type="non-terminal residue" evidence="1">
    <location>
        <position position="1"/>
    </location>
</feature>
<evidence type="ECO:0000313" key="2">
    <source>
        <dbReference type="Proteomes" id="UP000237105"/>
    </source>
</evidence>
<protein>
    <submittedName>
        <fullName evidence="1">Uncharacterized protein</fullName>
    </submittedName>
</protein>
<proteinExistence type="predicted"/>
<organism evidence="1 2">
    <name type="scientific">Parasponia andersonii</name>
    <name type="common">Sponia andersonii</name>
    <dbReference type="NCBI Taxonomy" id="3476"/>
    <lineage>
        <taxon>Eukaryota</taxon>
        <taxon>Viridiplantae</taxon>
        <taxon>Streptophyta</taxon>
        <taxon>Embryophyta</taxon>
        <taxon>Tracheophyta</taxon>
        <taxon>Spermatophyta</taxon>
        <taxon>Magnoliopsida</taxon>
        <taxon>eudicotyledons</taxon>
        <taxon>Gunneridae</taxon>
        <taxon>Pentapetalae</taxon>
        <taxon>rosids</taxon>
        <taxon>fabids</taxon>
        <taxon>Rosales</taxon>
        <taxon>Cannabaceae</taxon>
        <taxon>Parasponia</taxon>
    </lineage>
</organism>
<accession>A0A2P5AN96</accession>
<keyword evidence="2" id="KW-1185">Reference proteome</keyword>